<keyword evidence="1" id="KW-1133">Transmembrane helix</keyword>
<feature type="transmembrane region" description="Helical" evidence="1">
    <location>
        <begin position="55"/>
        <end position="80"/>
    </location>
</feature>
<evidence type="ECO:0000313" key="2">
    <source>
        <dbReference type="EMBL" id="MPN50480.1"/>
    </source>
</evidence>
<evidence type="ECO:0008006" key="3">
    <source>
        <dbReference type="Google" id="ProtNLM"/>
    </source>
</evidence>
<dbReference type="AlphaFoldDB" id="A0A645IH89"/>
<gene>
    <name evidence="2" type="ORF">SDC9_198107</name>
</gene>
<accession>A0A645IH89</accession>
<protein>
    <recommendedName>
        <fullName evidence="3">TRAP C4-dicarboxylate transport system permease DctM subunit domain-containing protein</fullName>
    </recommendedName>
</protein>
<dbReference type="EMBL" id="VSSQ01114700">
    <property type="protein sequence ID" value="MPN50480.1"/>
    <property type="molecule type" value="Genomic_DNA"/>
</dbReference>
<name>A0A645IH89_9ZZZZ</name>
<evidence type="ECO:0000256" key="1">
    <source>
        <dbReference type="SAM" id="Phobius"/>
    </source>
</evidence>
<organism evidence="2">
    <name type="scientific">bioreactor metagenome</name>
    <dbReference type="NCBI Taxonomy" id="1076179"/>
    <lineage>
        <taxon>unclassified sequences</taxon>
        <taxon>metagenomes</taxon>
        <taxon>ecological metagenomes</taxon>
    </lineage>
</organism>
<keyword evidence="1" id="KW-0472">Membrane</keyword>
<proteinExistence type="predicted"/>
<reference evidence="2" key="1">
    <citation type="submission" date="2019-08" db="EMBL/GenBank/DDBJ databases">
        <authorList>
            <person name="Kucharzyk K."/>
            <person name="Murdoch R.W."/>
            <person name="Higgins S."/>
            <person name="Loffler F."/>
        </authorList>
    </citation>
    <scope>NUCLEOTIDE SEQUENCE</scope>
</reference>
<sequence length="82" mass="8974">MLFNMLGYDPVIALSTWAVMLPLGDCLPPTAVVGRAAVMELEYKGGYYRDFVKTALVPMFFILALCTITMIFCNEFGAIIGG</sequence>
<comment type="caution">
    <text evidence="2">The sequence shown here is derived from an EMBL/GenBank/DDBJ whole genome shotgun (WGS) entry which is preliminary data.</text>
</comment>
<keyword evidence="1" id="KW-0812">Transmembrane</keyword>